<dbReference type="InterPro" id="IPR036249">
    <property type="entry name" value="Thioredoxin-like_sf"/>
</dbReference>
<dbReference type="CDD" id="cd02947">
    <property type="entry name" value="TRX_family"/>
    <property type="match status" value="1"/>
</dbReference>
<comment type="caution">
    <text evidence="2">The sequence shown here is derived from an EMBL/GenBank/DDBJ whole genome shotgun (WGS) entry which is preliminary data.</text>
</comment>
<dbReference type="RefSeq" id="WP_222840081.1">
    <property type="nucleotide sequence ID" value="NZ_JBHULF010000006.1"/>
</dbReference>
<dbReference type="InterPro" id="IPR012336">
    <property type="entry name" value="Thioredoxin-like_fold"/>
</dbReference>
<accession>A0ABR7M5W3</accession>
<dbReference type="Gene3D" id="3.40.30.10">
    <property type="entry name" value="Glutaredoxin"/>
    <property type="match status" value="1"/>
</dbReference>
<evidence type="ECO:0000259" key="1">
    <source>
        <dbReference type="Pfam" id="PF13098"/>
    </source>
</evidence>
<dbReference type="EMBL" id="MBUA01000001">
    <property type="protein sequence ID" value="MBC6490411.1"/>
    <property type="molecule type" value="Genomic_DNA"/>
</dbReference>
<keyword evidence="3" id="KW-1185">Reference proteome</keyword>
<feature type="domain" description="Thioredoxin-like fold" evidence="1">
    <location>
        <begin position="61"/>
        <end position="140"/>
    </location>
</feature>
<sequence length="146" mass="16716">MKNNTNSTFKRITYSMSGVVLIFILLITIHPESIFAQKYNAVATVAVLQDTSDYKVTFIELGSVKCIPCKEMQPVMRSIERKYGNQVKVIFHDVWTAAGKEAAKQFVFDVIPTQIFLDKSGKEYFRHEGFFPEMELIKILKIKGVK</sequence>
<name>A0ABR7M5W3_9BACT</name>
<organism evidence="2 3">
    <name type="scientific">Flavihumibacter stibioxidans</name>
    <dbReference type="NCBI Taxonomy" id="1834163"/>
    <lineage>
        <taxon>Bacteria</taxon>
        <taxon>Pseudomonadati</taxon>
        <taxon>Bacteroidota</taxon>
        <taxon>Chitinophagia</taxon>
        <taxon>Chitinophagales</taxon>
        <taxon>Chitinophagaceae</taxon>
        <taxon>Flavihumibacter</taxon>
    </lineage>
</organism>
<proteinExistence type="predicted"/>
<evidence type="ECO:0000313" key="3">
    <source>
        <dbReference type="Proteomes" id="UP000765802"/>
    </source>
</evidence>
<dbReference type="Proteomes" id="UP000765802">
    <property type="component" value="Unassembled WGS sequence"/>
</dbReference>
<protein>
    <recommendedName>
        <fullName evidence="1">Thioredoxin-like fold domain-containing protein</fullName>
    </recommendedName>
</protein>
<reference evidence="2 3" key="1">
    <citation type="submission" date="2016-07" db="EMBL/GenBank/DDBJ databases">
        <title>Genome analysis of Flavihumibacter stibioxidans YS-17.</title>
        <authorList>
            <person name="Shi K."/>
            <person name="Han Y."/>
            <person name="Wang G."/>
        </authorList>
    </citation>
    <scope>NUCLEOTIDE SEQUENCE [LARGE SCALE GENOMIC DNA]</scope>
    <source>
        <strain evidence="2 3">YS-17</strain>
    </source>
</reference>
<dbReference type="SUPFAM" id="SSF52833">
    <property type="entry name" value="Thioredoxin-like"/>
    <property type="match status" value="1"/>
</dbReference>
<dbReference type="Pfam" id="PF13098">
    <property type="entry name" value="Thioredoxin_2"/>
    <property type="match status" value="1"/>
</dbReference>
<gene>
    <name evidence="2" type="ORF">BC349_05510</name>
</gene>
<evidence type="ECO:0000313" key="2">
    <source>
        <dbReference type="EMBL" id="MBC6490411.1"/>
    </source>
</evidence>